<dbReference type="SUPFAM" id="SSF52540">
    <property type="entry name" value="P-loop containing nucleoside triphosphate hydrolases"/>
    <property type="match status" value="1"/>
</dbReference>
<dbReference type="InterPro" id="IPR027417">
    <property type="entry name" value="P-loop_NTPase"/>
</dbReference>
<evidence type="ECO:0000313" key="1">
    <source>
        <dbReference type="EMBL" id="KCW71546.1"/>
    </source>
</evidence>
<gene>
    <name evidence="1" type="ORF">EUGRSUZ_E00088</name>
</gene>
<accession>A0A059C021</accession>
<organism evidence="1">
    <name type="scientific">Eucalyptus grandis</name>
    <name type="common">Flooded gum</name>
    <dbReference type="NCBI Taxonomy" id="71139"/>
    <lineage>
        <taxon>Eukaryota</taxon>
        <taxon>Viridiplantae</taxon>
        <taxon>Streptophyta</taxon>
        <taxon>Embryophyta</taxon>
        <taxon>Tracheophyta</taxon>
        <taxon>Spermatophyta</taxon>
        <taxon>Magnoliopsida</taxon>
        <taxon>eudicotyledons</taxon>
        <taxon>Gunneridae</taxon>
        <taxon>Pentapetalae</taxon>
        <taxon>rosids</taxon>
        <taxon>malvids</taxon>
        <taxon>Myrtales</taxon>
        <taxon>Myrtaceae</taxon>
        <taxon>Myrtoideae</taxon>
        <taxon>Eucalypteae</taxon>
        <taxon>Eucalyptus</taxon>
    </lineage>
</organism>
<evidence type="ECO:0008006" key="2">
    <source>
        <dbReference type="Google" id="ProtNLM"/>
    </source>
</evidence>
<dbReference type="EMBL" id="KK198757">
    <property type="protein sequence ID" value="KCW71546.1"/>
    <property type="molecule type" value="Genomic_DNA"/>
</dbReference>
<protein>
    <recommendedName>
        <fullName evidence="2">NB-ARC domain-containing protein</fullName>
    </recommendedName>
</protein>
<dbReference type="PANTHER" id="PTHR11017">
    <property type="entry name" value="LEUCINE-RICH REPEAT-CONTAINING PROTEIN"/>
    <property type="match status" value="1"/>
</dbReference>
<dbReference type="InterPro" id="IPR044974">
    <property type="entry name" value="Disease_R_plants"/>
</dbReference>
<name>A0A059C021_EUCGR</name>
<reference evidence="1" key="1">
    <citation type="submission" date="2013-07" db="EMBL/GenBank/DDBJ databases">
        <title>The genome of Eucalyptus grandis.</title>
        <authorList>
            <person name="Schmutz J."/>
            <person name="Hayes R."/>
            <person name="Myburg A."/>
            <person name="Tuskan G."/>
            <person name="Grattapaglia D."/>
            <person name="Rokhsar D.S."/>
        </authorList>
    </citation>
    <scope>NUCLEOTIDE SEQUENCE</scope>
    <source>
        <tissue evidence="1">Leaf extractions</tissue>
    </source>
</reference>
<dbReference type="InParanoid" id="A0A059C021"/>
<dbReference type="Gramene" id="KCW71546">
    <property type="protein sequence ID" value="KCW71546"/>
    <property type="gene ID" value="EUGRSUZ_E00088"/>
</dbReference>
<dbReference type="AlphaFoldDB" id="A0A059C021"/>
<dbReference type="GO" id="GO:0006952">
    <property type="term" value="P:defense response"/>
    <property type="evidence" value="ECO:0007669"/>
    <property type="project" value="InterPro"/>
</dbReference>
<sequence length="143" mass="16275">MSDIQDQVDEFDLVAKGGVYFLEETLPMIKVLIFLDDLDIWLHFNEIFGEERDFFGHGFRIIVTTSNKSVLLKSPPQRLDCIYCISMMNDNLALALQGNLPISDFDEIARGIIDSVNGIPLFIKVIGILFPEKWWKNGLHLGS</sequence>
<proteinExistence type="predicted"/>
<dbReference type="PANTHER" id="PTHR11017:SF292">
    <property type="entry name" value="AAA+ ATPASE DOMAIN-CONTAINING PROTEIN"/>
    <property type="match status" value="1"/>
</dbReference>